<evidence type="ECO:0000256" key="1">
    <source>
        <dbReference type="ARBA" id="ARBA00022441"/>
    </source>
</evidence>
<organism evidence="5 6">
    <name type="scientific">Plectosphaerella cucumerina</name>
    <dbReference type="NCBI Taxonomy" id="40658"/>
    <lineage>
        <taxon>Eukaryota</taxon>
        <taxon>Fungi</taxon>
        <taxon>Dikarya</taxon>
        <taxon>Ascomycota</taxon>
        <taxon>Pezizomycotina</taxon>
        <taxon>Sordariomycetes</taxon>
        <taxon>Hypocreomycetidae</taxon>
        <taxon>Glomerellales</taxon>
        <taxon>Plectosphaerellaceae</taxon>
        <taxon>Plectosphaerella</taxon>
    </lineage>
</organism>
<dbReference type="PANTHER" id="PTHR46093:SF18">
    <property type="entry name" value="FIBRONECTIN TYPE-III DOMAIN-CONTAINING PROTEIN"/>
    <property type="match status" value="1"/>
</dbReference>
<evidence type="ECO:0000256" key="2">
    <source>
        <dbReference type="ARBA" id="ARBA00022737"/>
    </source>
</evidence>
<dbReference type="InterPro" id="IPR011333">
    <property type="entry name" value="SKP1/BTB/POZ_sf"/>
</dbReference>
<feature type="region of interest" description="Disordered" evidence="3">
    <location>
        <begin position="1"/>
        <end position="67"/>
    </location>
</feature>
<keyword evidence="6" id="KW-1185">Reference proteome</keyword>
<proteinExistence type="predicted"/>
<reference evidence="5" key="1">
    <citation type="journal article" date="2021" name="Nat. Commun.">
        <title>Genetic determinants of endophytism in the Arabidopsis root mycobiome.</title>
        <authorList>
            <person name="Mesny F."/>
            <person name="Miyauchi S."/>
            <person name="Thiergart T."/>
            <person name="Pickel B."/>
            <person name="Atanasova L."/>
            <person name="Karlsson M."/>
            <person name="Huettel B."/>
            <person name="Barry K.W."/>
            <person name="Haridas S."/>
            <person name="Chen C."/>
            <person name="Bauer D."/>
            <person name="Andreopoulos W."/>
            <person name="Pangilinan J."/>
            <person name="LaButti K."/>
            <person name="Riley R."/>
            <person name="Lipzen A."/>
            <person name="Clum A."/>
            <person name="Drula E."/>
            <person name="Henrissat B."/>
            <person name="Kohler A."/>
            <person name="Grigoriev I.V."/>
            <person name="Martin F.M."/>
            <person name="Hacquard S."/>
        </authorList>
    </citation>
    <scope>NUCLEOTIDE SEQUENCE</scope>
    <source>
        <strain evidence="5">MPI-CAGE-AT-0016</strain>
    </source>
</reference>
<dbReference type="PROSITE" id="PS50097">
    <property type="entry name" value="BTB"/>
    <property type="match status" value="1"/>
</dbReference>
<dbReference type="Pfam" id="PF00651">
    <property type="entry name" value="BTB"/>
    <property type="match status" value="1"/>
</dbReference>
<feature type="compositionally biased region" description="Polar residues" evidence="3">
    <location>
        <begin position="40"/>
        <end position="66"/>
    </location>
</feature>
<dbReference type="SUPFAM" id="SSF117281">
    <property type="entry name" value="Kelch motif"/>
    <property type="match status" value="1"/>
</dbReference>
<feature type="region of interest" description="Disordered" evidence="3">
    <location>
        <begin position="721"/>
        <end position="749"/>
    </location>
</feature>
<dbReference type="OrthoDB" id="432528at2759"/>
<accession>A0A8K0X826</accession>
<sequence length="749" mass="82754">MSTTPASGPSSIFGGPVLTPSIGTPVSQPTLAGTSAGGTPDQTPGSVASSNNTYIMPNSPMKNRSNMDGYRPKVTRTLGQRPACLVNASVTYCGNNQIYAFGGFDQYTDEVYNHVLRLDLVSHQWNLVDNYGDIPGVRMGHTATLYGGDKLLVFGGENEHRTYLSDLIIFDLKSAHWTQPHVSGPLPRGRARHAAVLHDDKLFIIGGITGHDNYVLDDICYLDLKTFTWSKSWRFVGRFDHSVYIWGDRVWVFGGMGEEMEKTGDLWWLDLKGSPAFESAPQVGLYDRHTGMTRTVGSPRQPYSLSQPVAVGASGYAANSRTAQVNPPSFQIKTYAPIAPGTISSLKFVGGPSIPTQGAGIHFHVYSSGTLLDFVTPAPTITSKECSLSALDLTALRWQRLAEGREIFKTGYRWHYCTMNEDGTKAWLLGCPTDPSPNDLGPQGFEEYLSDIMEIDLRRYGFLGNNLSPESRTETRPSRALDQPSKGLGADLAKLFDQPPESGSGTDFVITALAGDWDDEEMRSGQTTPDQNWLAPDAPTSPPIHVHKLILQARWPHFARLYNSQMAEFHTKKMHIPEPYSVVKAFLRYLYTDSIHGTMIDDSGATTELSDVAGLLVMSNIYGIPHLRLLCINRLSKELDVDHACIIWHSAGLANEEWLRKRAAQFCLLHWGRIVRTQGFLRLPRNALVELSQEIDMEGRVVGGEELEYVSNFGGSRYGDGHGRKASFSSQATQMLEEENEDDEGMEMS</sequence>
<dbReference type="InterPro" id="IPR006652">
    <property type="entry name" value="Kelch_1"/>
</dbReference>
<dbReference type="SUPFAM" id="SSF54695">
    <property type="entry name" value="POZ domain"/>
    <property type="match status" value="1"/>
</dbReference>
<comment type="caution">
    <text evidence="5">The sequence shown here is derived from an EMBL/GenBank/DDBJ whole genome shotgun (WGS) entry which is preliminary data.</text>
</comment>
<protein>
    <submittedName>
        <fullName evidence="5">Kelch domain-containing protein</fullName>
    </submittedName>
</protein>
<dbReference type="Pfam" id="PF24681">
    <property type="entry name" value="Kelch_KLHDC2_KLHL20_DRC7"/>
    <property type="match status" value="1"/>
</dbReference>
<dbReference type="SMART" id="SM00225">
    <property type="entry name" value="BTB"/>
    <property type="match status" value="1"/>
</dbReference>
<keyword evidence="1" id="KW-0880">Kelch repeat</keyword>
<evidence type="ECO:0000256" key="3">
    <source>
        <dbReference type="SAM" id="MobiDB-lite"/>
    </source>
</evidence>
<dbReference type="EMBL" id="JAGPXD010000002">
    <property type="protein sequence ID" value="KAH7368551.1"/>
    <property type="molecule type" value="Genomic_DNA"/>
</dbReference>
<gene>
    <name evidence="5" type="ORF">B0T11DRAFT_65332</name>
</gene>
<dbReference type="InterPro" id="IPR015915">
    <property type="entry name" value="Kelch-typ_b-propeller"/>
</dbReference>
<dbReference type="InterPro" id="IPR000210">
    <property type="entry name" value="BTB/POZ_dom"/>
</dbReference>
<dbReference type="CDD" id="cd14733">
    <property type="entry name" value="BACK"/>
    <property type="match status" value="1"/>
</dbReference>
<feature type="domain" description="BTB" evidence="4">
    <location>
        <begin position="544"/>
        <end position="599"/>
    </location>
</feature>
<dbReference type="SMART" id="SM00612">
    <property type="entry name" value="Kelch"/>
    <property type="match status" value="2"/>
</dbReference>
<name>A0A8K0X826_9PEZI</name>
<dbReference type="PANTHER" id="PTHR46093">
    <property type="entry name" value="ACYL-COA-BINDING DOMAIN-CONTAINING PROTEIN 5"/>
    <property type="match status" value="1"/>
</dbReference>
<feature type="compositionally biased region" description="Polar residues" evidence="3">
    <location>
        <begin position="1"/>
        <end position="10"/>
    </location>
</feature>
<dbReference type="Gene3D" id="2.120.10.80">
    <property type="entry name" value="Kelch-type beta propeller"/>
    <property type="match status" value="1"/>
</dbReference>
<keyword evidence="2" id="KW-0677">Repeat</keyword>
<dbReference type="AlphaFoldDB" id="A0A8K0X826"/>
<evidence type="ECO:0000313" key="6">
    <source>
        <dbReference type="Proteomes" id="UP000813385"/>
    </source>
</evidence>
<feature type="compositionally biased region" description="Acidic residues" evidence="3">
    <location>
        <begin position="736"/>
        <end position="749"/>
    </location>
</feature>
<dbReference type="Proteomes" id="UP000813385">
    <property type="component" value="Unassembled WGS sequence"/>
</dbReference>
<feature type="compositionally biased region" description="Polar residues" evidence="3">
    <location>
        <begin position="21"/>
        <end position="33"/>
    </location>
</feature>
<evidence type="ECO:0000313" key="5">
    <source>
        <dbReference type="EMBL" id="KAH7368551.1"/>
    </source>
</evidence>
<dbReference type="Gene3D" id="3.30.710.10">
    <property type="entry name" value="Potassium Channel Kv1.1, Chain A"/>
    <property type="match status" value="1"/>
</dbReference>
<evidence type="ECO:0000259" key="4">
    <source>
        <dbReference type="PROSITE" id="PS50097"/>
    </source>
</evidence>